<dbReference type="InterPro" id="IPR036610">
    <property type="entry name" value="PEBP-like_sf"/>
</dbReference>
<dbReference type="InterPro" id="IPR008914">
    <property type="entry name" value="PEBP"/>
</dbReference>
<evidence type="ECO:0000256" key="1">
    <source>
        <dbReference type="ARBA" id="ARBA00007091"/>
    </source>
</evidence>
<dbReference type="SUPFAM" id="SSF49777">
    <property type="entry name" value="PEBP-like"/>
    <property type="match status" value="1"/>
</dbReference>
<evidence type="ECO:0000313" key="3">
    <source>
        <dbReference type="Proteomes" id="UP001454036"/>
    </source>
</evidence>
<dbReference type="Gene3D" id="3.90.280.10">
    <property type="entry name" value="PEBP-like"/>
    <property type="match status" value="1"/>
</dbReference>
<name>A0AAV3Q8U7_LITER</name>
<proteinExistence type="inferred from homology"/>
<gene>
    <name evidence="2" type="ORF">LIER_17033</name>
</gene>
<dbReference type="AlphaFoldDB" id="A0AAV3Q8U7"/>
<dbReference type="EMBL" id="BAABME010003898">
    <property type="protein sequence ID" value="GAA0160489.1"/>
    <property type="molecule type" value="Genomic_DNA"/>
</dbReference>
<accession>A0AAV3Q8U7</accession>
<dbReference type="Proteomes" id="UP001454036">
    <property type="component" value="Unassembled WGS sequence"/>
</dbReference>
<dbReference type="CDD" id="cd00866">
    <property type="entry name" value="PEBP_euk"/>
    <property type="match status" value="1"/>
</dbReference>
<organism evidence="2 3">
    <name type="scientific">Lithospermum erythrorhizon</name>
    <name type="common">Purple gromwell</name>
    <name type="synonym">Lithospermum officinale var. erythrorhizon</name>
    <dbReference type="NCBI Taxonomy" id="34254"/>
    <lineage>
        <taxon>Eukaryota</taxon>
        <taxon>Viridiplantae</taxon>
        <taxon>Streptophyta</taxon>
        <taxon>Embryophyta</taxon>
        <taxon>Tracheophyta</taxon>
        <taxon>Spermatophyta</taxon>
        <taxon>Magnoliopsida</taxon>
        <taxon>eudicotyledons</taxon>
        <taxon>Gunneridae</taxon>
        <taxon>Pentapetalae</taxon>
        <taxon>asterids</taxon>
        <taxon>lamiids</taxon>
        <taxon>Boraginales</taxon>
        <taxon>Boraginaceae</taxon>
        <taxon>Boraginoideae</taxon>
        <taxon>Lithospermeae</taxon>
        <taxon>Lithospermum</taxon>
    </lineage>
</organism>
<dbReference type="InterPro" id="IPR001858">
    <property type="entry name" value="Phosphatidylethanolamine-bd_CS"/>
</dbReference>
<reference evidence="2 3" key="1">
    <citation type="submission" date="2024-01" db="EMBL/GenBank/DDBJ databases">
        <title>The complete chloroplast genome sequence of Lithospermum erythrorhizon: insights into the phylogenetic relationship among Boraginaceae species and the maternal lineages of purple gromwells.</title>
        <authorList>
            <person name="Okada T."/>
            <person name="Watanabe K."/>
        </authorList>
    </citation>
    <scope>NUCLEOTIDE SEQUENCE [LARGE SCALE GENOMIC DNA]</scope>
</reference>
<dbReference type="PANTHER" id="PTHR11362">
    <property type="entry name" value="PHOSPHATIDYLETHANOLAMINE-BINDING PROTEIN"/>
    <property type="match status" value="1"/>
</dbReference>
<keyword evidence="2" id="KW-0646">Protease inhibitor</keyword>
<dbReference type="GO" id="GO:0009737">
    <property type="term" value="P:response to abscisic acid"/>
    <property type="evidence" value="ECO:0007669"/>
    <property type="project" value="TreeGrafter"/>
</dbReference>
<keyword evidence="3" id="KW-1185">Reference proteome</keyword>
<dbReference type="PROSITE" id="PS01220">
    <property type="entry name" value="PBP"/>
    <property type="match status" value="1"/>
</dbReference>
<dbReference type="Pfam" id="PF01161">
    <property type="entry name" value="PBP"/>
    <property type="match status" value="1"/>
</dbReference>
<dbReference type="InterPro" id="IPR035810">
    <property type="entry name" value="PEBP_euk"/>
</dbReference>
<comment type="caution">
    <text evidence="2">The sequence shown here is derived from an EMBL/GenBank/DDBJ whole genome shotgun (WGS) entry which is preliminary data.</text>
</comment>
<dbReference type="GO" id="GO:0010030">
    <property type="term" value="P:positive regulation of seed germination"/>
    <property type="evidence" value="ECO:0007669"/>
    <property type="project" value="TreeGrafter"/>
</dbReference>
<sequence length="181" mass="19877">MMMMMPGNNVDPSVVDRLIGDVVDMFVPSVGMSVYYGNKHVTNGCTIKPSLAIDPPLVTISGYANQLYTMVMTDPDAPSPSDPSLKEWIHWLVTDIPGCGNINKGKELLAYSGPSPPIGIHRYIMVLFQQECGSLGLLEPPVVRSHFNTRAFARELGLGRPVATVYFNAQKEPSGKRKRNK</sequence>
<comment type="similarity">
    <text evidence="1">Belongs to the phosphatidylethanolamine-binding protein family.</text>
</comment>
<dbReference type="GO" id="GO:0030414">
    <property type="term" value="F:peptidase inhibitor activity"/>
    <property type="evidence" value="ECO:0007669"/>
    <property type="project" value="UniProtKB-KW"/>
</dbReference>
<protein>
    <submittedName>
        <fullName evidence="2">Protease inhibitor</fullName>
    </submittedName>
</protein>
<evidence type="ECO:0000313" key="2">
    <source>
        <dbReference type="EMBL" id="GAA0160489.1"/>
    </source>
</evidence>
<dbReference type="PANTHER" id="PTHR11362:SF82">
    <property type="entry name" value="PHOSPHATIDYLETHANOLAMINE-BINDING PROTEIN 4"/>
    <property type="match status" value="1"/>
</dbReference>